<gene>
    <name evidence="4" type="ORF">L2W38_06955</name>
</gene>
<proteinExistence type="predicted"/>
<dbReference type="Proteomes" id="UP001200430">
    <property type="component" value="Unassembled WGS sequence"/>
</dbReference>
<dbReference type="InterPro" id="IPR011042">
    <property type="entry name" value="6-blade_b-propeller_TolB-like"/>
</dbReference>
<dbReference type="PANTHER" id="PTHR42776:SF27">
    <property type="entry name" value="DIPEPTIDYL PEPTIDASE FAMILY MEMBER 6"/>
    <property type="match status" value="1"/>
</dbReference>
<dbReference type="EMBL" id="JAKGUD010000006">
    <property type="protein sequence ID" value="MCF4142550.1"/>
    <property type="molecule type" value="Genomic_DNA"/>
</dbReference>
<dbReference type="SUPFAM" id="SSF53474">
    <property type="entry name" value="alpha/beta-Hydrolases"/>
    <property type="match status" value="1"/>
</dbReference>
<dbReference type="PANTHER" id="PTHR42776">
    <property type="entry name" value="SERINE PEPTIDASE S9 FAMILY MEMBER"/>
    <property type="match status" value="1"/>
</dbReference>
<dbReference type="Gene3D" id="2.130.10.120">
    <property type="entry name" value="Prolyl oligopeptidase, N-terminal domain"/>
    <property type="match status" value="1"/>
</dbReference>
<evidence type="ECO:0000259" key="3">
    <source>
        <dbReference type="Pfam" id="PF00326"/>
    </source>
</evidence>
<dbReference type="Gene3D" id="2.120.10.30">
    <property type="entry name" value="TolB, C-terminal domain"/>
    <property type="match status" value="1"/>
</dbReference>
<sequence length="630" mass="72207">MKASIAMALASTAAILMTSPLWAEGRPPRIPMEDFFKLPTKTAYRLSPDGKSYSFLQPWKDRLNIHVAPVGGEAKRITSSTERDIRAYTWVNDDTLVYLQDKGGDENYHVYSLSTDGSDVRDLTPFHGVRAGLLDDLDDDDTHVLIEMNRRDPRFFDVYKVNVLSGEMEMVAENPGTVGGWMTDHSGRIRIAYAMEGLKRTILYRDDEGQPFRPIFSTDFTDSVIPAGFTGDDEKLYVMSNLDRDTTALYLFDPKSGNFEDMLYERDDVDLSGIIWSRAKKKLLGVSYYTDKRQRHFFDEETERLFDRLKKRFPDYSVGISSMSKDERKMIIAVASDRMPGRLYYHDLDNPEKFELVADLYPWIDEKQMAPMKPISYETEDGLTIQGYLTLPVDLPEKGLPVVVNPHGGPEVRDTWGYNPEVQFLANRGVSVLQVNYRISTGYGKKFWMAGFKQWGRKQQDDITTGVKWLVDRGIADPNRIAIYGASYGGYATLMGLIRNPDLYRCGIDYVGVANLFTLLESIPPYWELARQKMYETIGHPEKDAELFREISPVFHADEIKAPLFIAQGANDPRVKKAESDQMVEAMKKRGITVQYMVKDDEGHGFHNQENRFDFYRAMEKFLTEHLELE</sequence>
<accession>A0ABS9ERP0</accession>
<keyword evidence="5" id="KW-1185">Reference proteome</keyword>
<evidence type="ECO:0000256" key="1">
    <source>
        <dbReference type="ARBA" id="ARBA00022801"/>
    </source>
</evidence>
<comment type="caution">
    <text evidence="4">The sequence shown here is derived from an EMBL/GenBank/DDBJ whole genome shotgun (WGS) entry which is preliminary data.</text>
</comment>
<dbReference type="SUPFAM" id="SSF82171">
    <property type="entry name" value="DPP6 N-terminal domain-like"/>
    <property type="match status" value="1"/>
</dbReference>
<name>A0ABS9ERP0_9BACT</name>
<dbReference type="InterPro" id="IPR001375">
    <property type="entry name" value="Peptidase_S9_cat"/>
</dbReference>
<dbReference type="InterPro" id="IPR029058">
    <property type="entry name" value="AB_hydrolase_fold"/>
</dbReference>
<evidence type="ECO:0000313" key="4">
    <source>
        <dbReference type="EMBL" id="MCF4142550.1"/>
    </source>
</evidence>
<feature type="chain" id="PRO_5046859978" evidence="2">
    <location>
        <begin position="24"/>
        <end position="630"/>
    </location>
</feature>
<dbReference type="Pfam" id="PF00326">
    <property type="entry name" value="Peptidase_S9"/>
    <property type="match status" value="1"/>
</dbReference>
<organism evidence="4 5">
    <name type="scientific">Dethiosulfovibrio marinus</name>
    <dbReference type="NCBI Taxonomy" id="133532"/>
    <lineage>
        <taxon>Bacteria</taxon>
        <taxon>Thermotogati</taxon>
        <taxon>Synergistota</taxon>
        <taxon>Synergistia</taxon>
        <taxon>Synergistales</taxon>
        <taxon>Dethiosulfovibrionaceae</taxon>
        <taxon>Dethiosulfovibrio</taxon>
    </lineage>
</organism>
<reference evidence="4 5" key="1">
    <citation type="submission" date="2022-01" db="EMBL/GenBank/DDBJ databases">
        <title>Dethiosulfovibrio faecalis sp. nov., a novel proteolytic, non-sulfur-reducing bacterium isolated from a marine aquaculture solid waste bioreactor.</title>
        <authorList>
            <person name="Grabowski S."/>
            <person name="Apolinario E."/>
            <person name="Schneider N."/>
            <person name="Marshall C.W."/>
            <person name="Sowers K.R."/>
        </authorList>
    </citation>
    <scope>NUCLEOTIDE SEQUENCE [LARGE SCALE GENOMIC DNA]</scope>
    <source>
        <strain evidence="4 5">DSM 12537</strain>
    </source>
</reference>
<protein>
    <submittedName>
        <fullName evidence="4">S9 family peptidase</fullName>
    </submittedName>
</protein>
<keyword evidence="1" id="KW-0378">Hydrolase</keyword>
<evidence type="ECO:0000313" key="5">
    <source>
        <dbReference type="Proteomes" id="UP001200430"/>
    </source>
</evidence>
<feature type="domain" description="Peptidase S9 prolyl oligopeptidase catalytic" evidence="3">
    <location>
        <begin position="417"/>
        <end position="628"/>
    </location>
</feature>
<feature type="signal peptide" evidence="2">
    <location>
        <begin position="1"/>
        <end position="23"/>
    </location>
</feature>
<keyword evidence="2" id="KW-0732">Signal</keyword>
<evidence type="ECO:0000256" key="2">
    <source>
        <dbReference type="SAM" id="SignalP"/>
    </source>
</evidence>
<dbReference type="Gene3D" id="3.40.50.1820">
    <property type="entry name" value="alpha/beta hydrolase"/>
    <property type="match status" value="1"/>
</dbReference>
<dbReference type="RefSeq" id="WP_236099274.1">
    <property type="nucleotide sequence ID" value="NZ_JAKGUD010000006.1"/>
</dbReference>